<dbReference type="EMBL" id="JAGINP010000025">
    <property type="protein sequence ID" value="MBP2295897.1"/>
    <property type="molecule type" value="Genomic_DNA"/>
</dbReference>
<feature type="chain" id="PRO_5046661269" description="DUF2946 domain-containing protein" evidence="1">
    <location>
        <begin position="22"/>
        <end position="133"/>
    </location>
</feature>
<evidence type="ECO:0000313" key="3">
    <source>
        <dbReference type="Proteomes" id="UP000781958"/>
    </source>
</evidence>
<evidence type="ECO:0008006" key="4">
    <source>
        <dbReference type="Google" id="ProtNLM"/>
    </source>
</evidence>
<protein>
    <recommendedName>
        <fullName evidence="4">DUF2946 domain-containing protein</fullName>
    </recommendedName>
</protein>
<reference evidence="2 3" key="1">
    <citation type="submission" date="2021-03" db="EMBL/GenBank/DDBJ databases">
        <title>Genomic Encyclopedia of Type Strains, Phase III (KMG-III): the genomes of soil and plant-associated and newly described type strains.</title>
        <authorList>
            <person name="Whitman W."/>
        </authorList>
    </citation>
    <scope>NUCLEOTIDE SEQUENCE [LARGE SCALE GENOMIC DNA]</scope>
    <source>
        <strain evidence="2 3">IMMIB AFH-6</strain>
    </source>
</reference>
<dbReference type="InterPro" id="IPR021333">
    <property type="entry name" value="DUF2946"/>
</dbReference>
<evidence type="ECO:0000256" key="1">
    <source>
        <dbReference type="SAM" id="SignalP"/>
    </source>
</evidence>
<dbReference type="Pfam" id="PF11162">
    <property type="entry name" value="DUF2946"/>
    <property type="match status" value="1"/>
</dbReference>
<sequence>MTAWCAVLTLFVHAIVMGTHVPPPLAAALSQAAVVVVADEPCHDHGMDESEAPMAAHGDHGGPGKGPVGMPGHFTYCPICLSLHGGKLLGPAAAPVPVPPVAVVVATPLPADEVVHDGQPARPYAARAPPVVV</sequence>
<dbReference type="Proteomes" id="UP000781958">
    <property type="component" value="Unassembled WGS sequence"/>
</dbReference>
<name>A0ABS4SVA7_9PROT</name>
<feature type="signal peptide" evidence="1">
    <location>
        <begin position="1"/>
        <end position="21"/>
    </location>
</feature>
<proteinExistence type="predicted"/>
<evidence type="ECO:0000313" key="2">
    <source>
        <dbReference type="EMBL" id="MBP2295897.1"/>
    </source>
</evidence>
<accession>A0ABS4SVA7</accession>
<gene>
    <name evidence="2" type="ORF">J2851_005711</name>
</gene>
<organism evidence="2 3">
    <name type="scientific">Azospirillum rugosum</name>
    <dbReference type="NCBI Taxonomy" id="416170"/>
    <lineage>
        <taxon>Bacteria</taxon>
        <taxon>Pseudomonadati</taxon>
        <taxon>Pseudomonadota</taxon>
        <taxon>Alphaproteobacteria</taxon>
        <taxon>Rhodospirillales</taxon>
        <taxon>Azospirillaceae</taxon>
        <taxon>Azospirillum</taxon>
    </lineage>
</organism>
<keyword evidence="3" id="KW-1185">Reference proteome</keyword>
<dbReference type="RefSeq" id="WP_209770545.1">
    <property type="nucleotide sequence ID" value="NZ_JAGINP010000025.1"/>
</dbReference>
<comment type="caution">
    <text evidence="2">The sequence shown here is derived from an EMBL/GenBank/DDBJ whole genome shotgun (WGS) entry which is preliminary data.</text>
</comment>
<keyword evidence="1" id="KW-0732">Signal</keyword>